<dbReference type="PRINTS" id="PR00039">
    <property type="entry name" value="HTHLYSR"/>
</dbReference>
<name>A0A4V5PUD5_9SPHN</name>
<dbReference type="GO" id="GO:0006351">
    <property type="term" value="P:DNA-templated transcription"/>
    <property type="evidence" value="ECO:0007669"/>
    <property type="project" value="TreeGrafter"/>
</dbReference>
<dbReference type="PANTHER" id="PTHR30537:SF5">
    <property type="entry name" value="HTH-TYPE TRANSCRIPTIONAL ACTIVATOR TTDR-RELATED"/>
    <property type="match status" value="1"/>
</dbReference>
<dbReference type="Gene3D" id="1.10.10.10">
    <property type="entry name" value="Winged helix-like DNA-binding domain superfamily/Winged helix DNA-binding domain"/>
    <property type="match status" value="1"/>
</dbReference>
<keyword evidence="4" id="KW-0804">Transcription</keyword>
<accession>A0A4V5PUD5</accession>
<dbReference type="InterPro" id="IPR036388">
    <property type="entry name" value="WH-like_DNA-bd_sf"/>
</dbReference>
<organism evidence="6 7">
    <name type="scientific">Sphingomonas baiyangensis</name>
    <dbReference type="NCBI Taxonomy" id="2572576"/>
    <lineage>
        <taxon>Bacteria</taxon>
        <taxon>Pseudomonadati</taxon>
        <taxon>Pseudomonadota</taxon>
        <taxon>Alphaproteobacteria</taxon>
        <taxon>Sphingomonadales</taxon>
        <taxon>Sphingomonadaceae</taxon>
        <taxon>Sphingomonas</taxon>
    </lineage>
</organism>
<dbReference type="OrthoDB" id="9812435at2"/>
<comment type="caution">
    <text evidence="6">The sequence shown here is derived from an EMBL/GenBank/DDBJ whole genome shotgun (WGS) entry which is preliminary data.</text>
</comment>
<reference evidence="6 7" key="1">
    <citation type="submission" date="2019-04" db="EMBL/GenBank/DDBJ databases">
        <authorList>
            <person name="Yang Y."/>
            <person name="Wei D."/>
        </authorList>
    </citation>
    <scope>NUCLEOTIDE SEQUENCE [LARGE SCALE GENOMIC DNA]</scope>
    <source>
        <strain evidence="6 7">L-1-4w-11</strain>
    </source>
</reference>
<dbReference type="GO" id="GO:0043565">
    <property type="term" value="F:sequence-specific DNA binding"/>
    <property type="evidence" value="ECO:0007669"/>
    <property type="project" value="TreeGrafter"/>
</dbReference>
<dbReference type="Pfam" id="PF00126">
    <property type="entry name" value="HTH_1"/>
    <property type="match status" value="1"/>
</dbReference>
<dbReference type="Pfam" id="PF03466">
    <property type="entry name" value="LysR_substrate"/>
    <property type="match status" value="1"/>
</dbReference>
<evidence type="ECO:0000259" key="5">
    <source>
        <dbReference type="PROSITE" id="PS50931"/>
    </source>
</evidence>
<evidence type="ECO:0000256" key="2">
    <source>
        <dbReference type="ARBA" id="ARBA00023015"/>
    </source>
</evidence>
<dbReference type="InterPro" id="IPR005119">
    <property type="entry name" value="LysR_subst-bd"/>
</dbReference>
<evidence type="ECO:0000256" key="3">
    <source>
        <dbReference type="ARBA" id="ARBA00023125"/>
    </source>
</evidence>
<dbReference type="SUPFAM" id="SSF46785">
    <property type="entry name" value="Winged helix' DNA-binding domain"/>
    <property type="match status" value="1"/>
</dbReference>
<gene>
    <name evidence="6" type="ORF">FBR43_01235</name>
</gene>
<evidence type="ECO:0000313" key="6">
    <source>
        <dbReference type="EMBL" id="TKD52998.1"/>
    </source>
</evidence>
<keyword evidence="7" id="KW-1185">Reference proteome</keyword>
<evidence type="ECO:0000256" key="1">
    <source>
        <dbReference type="ARBA" id="ARBA00009437"/>
    </source>
</evidence>
<keyword evidence="3" id="KW-0238">DNA-binding</keyword>
<protein>
    <submittedName>
        <fullName evidence="6">LysR family transcriptional regulator</fullName>
    </submittedName>
</protein>
<dbReference type="GO" id="GO:0003700">
    <property type="term" value="F:DNA-binding transcription factor activity"/>
    <property type="evidence" value="ECO:0007669"/>
    <property type="project" value="InterPro"/>
</dbReference>
<dbReference type="Proteomes" id="UP000309138">
    <property type="component" value="Unassembled WGS sequence"/>
</dbReference>
<evidence type="ECO:0000256" key="4">
    <source>
        <dbReference type="ARBA" id="ARBA00023163"/>
    </source>
</evidence>
<sequence>MQLPDFEAWAIFASVVEHRSFSGAASAIGVSKATVSKAITRLEARLGTALFHRTSRRLTLTSSGKALADHAQRILGEGVAAEEAALEGAQAPAGLVRVAAPMSFGVRHVAPVVAEFLAAHPAIRIDLSLSDARVDIVAEAIDIALRIADLPDSSMRARRLSDIPVHTVAAPAYLARAGTPAHPAQLADHACFSYTNVRAATWQYRRADGESAAVRVDGPFAVDNGEAMLPALRSGLGIAMLPAFIVDRDLADGTLVPLFAGWSPPPVALHLVTPPSARRPARVEALIDFLSQRLRNVCQLAVEIRERADFRRHLPAPPPGRPQDILMGGREGERAGTALDKSQRLVD</sequence>
<dbReference type="InterPro" id="IPR000847">
    <property type="entry name" value="LysR_HTH_N"/>
</dbReference>
<dbReference type="FunFam" id="1.10.10.10:FF:000001">
    <property type="entry name" value="LysR family transcriptional regulator"/>
    <property type="match status" value="1"/>
</dbReference>
<dbReference type="PROSITE" id="PS50931">
    <property type="entry name" value="HTH_LYSR"/>
    <property type="match status" value="1"/>
</dbReference>
<feature type="domain" description="HTH lysR-type" evidence="5">
    <location>
        <begin position="4"/>
        <end position="61"/>
    </location>
</feature>
<dbReference type="SUPFAM" id="SSF53850">
    <property type="entry name" value="Periplasmic binding protein-like II"/>
    <property type="match status" value="1"/>
</dbReference>
<proteinExistence type="inferred from homology"/>
<dbReference type="RefSeq" id="WP_136941418.1">
    <property type="nucleotide sequence ID" value="NZ_SWKR01000001.1"/>
</dbReference>
<dbReference type="PANTHER" id="PTHR30537">
    <property type="entry name" value="HTH-TYPE TRANSCRIPTIONAL REGULATOR"/>
    <property type="match status" value="1"/>
</dbReference>
<dbReference type="AlphaFoldDB" id="A0A4V5PUD5"/>
<evidence type="ECO:0000313" key="7">
    <source>
        <dbReference type="Proteomes" id="UP000309138"/>
    </source>
</evidence>
<dbReference type="EMBL" id="SWKR01000001">
    <property type="protein sequence ID" value="TKD52998.1"/>
    <property type="molecule type" value="Genomic_DNA"/>
</dbReference>
<dbReference type="Gene3D" id="3.40.190.290">
    <property type="match status" value="1"/>
</dbReference>
<dbReference type="InterPro" id="IPR036390">
    <property type="entry name" value="WH_DNA-bd_sf"/>
</dbReference>
<keyword evidence="2" id="KW-0805">Transcription regulation</keyword>
<dbReference type="InterPro" id="IPR058163">
    <property type="entry name" value="LysR-type_TF_proteobact-type"/>
</dbReference>
<dbReference type="CDD" id="cd08422">
    <property type="entry name" value="PBP2_CrgA_like"/>
    <property type="match status" value="1"/>
</dbReference>
<comment type="similarity">
    <text evidence="1">Belongs to the LysR transcriptional regulatory family.</text>
</comment>